<dbReference type="Proteomes" id="UP000054321">
    <property type="component" value="Unassembled WGS sequence"/>
</dbReference>
<dbReference type="Pfam" id="PF07716">
    <property type="entry name" value="bZIP_2"/>
    <property type="match status" value="1"/>
</dbReference>
<keyword evidence="6" id="KW-0834">Unfolded protein response</keyword>
<dbReference type="GO" id="GO:0006986">
    <property type="term" value="P:response to unfolded protein"/>
    <property type="evidence" value="ECO:0007669"/>
    <property type="project" value="UniProtKB-KW"/>
</dbReference>
<evidence type="ECO:0000313" key="12">
    <source>
        <dbReference type="Proteomes" id="UP000054321"/>
    </source>
</evidence>
<feature type="compositionally biased region" description="Polar residues" evidence="9">
    <location>
        <begin position="207"/>
        <end position="230"/>
    </location>
</feature>
<dbReference type="InterPro" id="IPR046347">
    <property type="entry name" value="bZIP_sf"/>
</dbReference>
<feature type="non-terminal residue" evidence="11">
    <location>
        <position position="440"/>
    </location>
</feature>
<evidence type="ECO:0000256" key="7">
    <source>
        <dbReference type="ARBA" id="ARBA00023242"/>
    </source>
</evidence>
<evidence type="ECO:0000256" key="6">
    <source>
        <dbReference type="ARBA" id="ARBA00023230"/>
    </source>
</evidence>
<dbReference type="GO" id="GO:0000981">
    <property type="term" value="F:DNA-binding transcription factor activity, RNA polymerase II-specific"/>
    <property type="evidence" value="ECO:0007669"/>
    <property type="project" value="InterPro"/>
</dbReference>
<dbReference type="Gene3D" id="1.20.5.170">
    <property type="match status" value="1"/>
</dbReference>
<name>A0A0C3H4K6_OIDMZ</name>
<dbReference type="PANTHER" id="PTHR46714:SF6">
    <property type="entry name" value="TRANSCRIPTIONAL ACTIVATOR HAC1"/>
    <property type="match status" value="1"/>
</dbReference>
<dbReference type="AlphaFoldDB" id="A0A0C3H4K6"/>
<feature type="compositionally biased region" description="Basic and acidic residues" evidence="9">
    <location>
        <begin position="101"/>
        <end position="111"/>
    </location>
</feature>
<dbReference type="FunCoup" id="A0A0C3H4K6">
    <property type="interactions" value="792"/>
</dbReference>
<evidence type="ECO:0000313" key="11">
    <source>
        <dbReference type="EMBL" id="KIM97406.1"/>
    </source>
</evidence>
<feature type="region of interest" description="Disordered" evidence="9">
    <location>
        <begin position="181"/>
        <end position="250"/>
    </location>
</feature>
<feature type="coiled-coil region" evidence="8">
    <location>
        <begin position="118"/>
        <end position="173"/>
    </location>
</feature>
<sequence>MSTTPHIKFEDSPTDSLADSFISTPGTLYPPLFPPQDSLHATECMTPQCDDESSLFGDSVRGSVSVGGTPAPEKRPVKKRKSWGQQLPEPKTNLPPRKRAKTEDEKEQRRVERVLRNRRAAQSSRERKRMEVEALEAQKNVIERRNQDLEMRLADLEAKNLMLQRELEQFTGQMAVFRGSATTASPHASPRPVTFSQDLFGPRDSNETNTMTAQVSPLDTQPARTVNPASLSPEIRPVATDSSNASSSDLTQHPAAMLCDLQCQSQEQRPWASSAPATSSTISQLLAMILFISTTSQAISALLTPLSQIIISLRAGSSLCPTPSILTTIMWLSTTTAELTTSTSTSSSTTTSTRSRPRYSLRVSLLNRLLACSPDLARPLMDATMEAMRSAASEQQLSPDCLTGARAFDRRDGSDSPSMESLATLLWATHVFERNRRRAL</sequence>
<accession>A0A0C3H4K6</accession>
<reference evidence="11 12" key="1">
    <citation type="submission" date="2014-04" db="EMBL/GenBank/DDBJ databases">
        <authorList>
            <consortium name="DOE Joint Genome Institute"/>
            <person name="Kuo A."/>
            <person name="Martino E."/>
            <person name="Perotto S."/>
            <person name="Kohler A."/>
            <person name="Nagy L.G."/>
            <person name="Floudas D."/>
            <person name="Copeland A."/>
            <person name="Barry K.W."/>
            <person name="Cichocki N."/>
            <person name="Veneault-Fourrey C."/>
            <person name="LaButti K."/>
            <person name="Lindquist E.A."/>
            <person name="Lipzen A."/>
            <person name="Lundell T."/>
            <person name="Morin E."/>
            <person name="Murat C."/>
            <person name="Sun H."/>
            <person name="Tunlid A."/>
            <person name="Henrissat B."/>
            <person name="Grigoriev I.V."/>
            <person name="Hibbett D.S."/>
            <person name="Martin F."/>
            <person name="Nordberg H.P."/>
            <person name="Cantor M.N."/>
            <person name="Hua S.X."/>
        </authorList>
    </citation>
    <scope>NUCLEOTIDE SEQUENCE [LARGE SCALE GENOMIC DNA]</scope>
    <source>
        <strain evidence="11 12">Zn</strain>
    </source>
</reference>
<feature type="region of interest" description="Disordered" evidence="9">
    <location>
        <begin position="1"/>
        <end position="111"/>
    </location>
</feature>
<dbReference type="InterPro" id="IPR004827">
    <property type="entry name" value="bZIP"/>
</dbReference>
<dbReference type="GO" id="GO:0045944">
    <property type="term" value="P:positive regulation of transcription by RNA polymerase II"/>
    <property type="evidence" value="ECO:0007669"/>
    <property type="project" value="InterPro"/>
</dbReference>
<dbReference type="OrthoDB" id="674948at2759"/>
<dbReference type="STRING" id="913774.A0A0C3H4K6"/>
<keyword evidence="4" id="KW-0238">DNA-binding</keyword>
<feature type="compositionally biased region" description="Low complexity" evidence="9">
    <location>
        <begin position="59"/>
        <end position="68"/>
    </location>
</feature>
<keyword evidence="3" id="KW-0805">Transcription regulation</keyword>
<keyword evidence="8" id="KW-0175">Coiled coil</keyword>
<evidence type="ECO:0000256" key="3">
    <source>
        <dbReference type="ARBA" id="ARBA00023015"/>
    </source>
</evidence>
<dbReference type="SUPFAM" id="SSF57959">
    <property type="entry name" value="Leucine zipper domain"/>
    <property type="match status" value="1"/>
</dbReference>
<evidence type="ECO:0000256" key="1">
    <source>
        <dbReference type="ARBA" id="ARBA00004123"/>
    </source>
</evidence>
<keyword evidence="5" id="KW-0804">Transcription</keyword>
<evidence type="ECO:0000256" key="5">
    <source>
        <dbReference type="ARBA" id="ARBA00023163"/>
    </source>
</evidence>
<dbReference type="EMBL" id="KN832882">
    <property type="protein sequence ID" value="KIM97406.1"/>
    <property type="molecule type" value="Genomic_DNA"/>
</dbReference>
<comment type="similarity">
    <text evidence="2">Belongs to the bZIP family.</text>
</comment>
<dbReference type="SMART" id="SM00338">
    <property type="entry name" value="BRLZ"/>
    <property type="match status" value="1"/>
</dbReference>
<organism evidence="11 12">
    <name type="scientific">Oidiodendron maius (strain Zn)</name>
    <dbReference type="NCBI Taxonomy" id="913774"/>
    <lineage>
        <taxon>Eukaryota</taxon>
        <taxon>Fungi</taxon>
        <taxon>Dikarya</taxon>
        <taxon>Ascomycota</taxon>
        <taxon>Pezizomycotina</taxon>
        <taxon>Leotiomycetes</taxon>
        <taxon>Leotiomycetes incertae sedis</taxon>
        <taxon>Myxotrichaceae</taxon>
        <taxon>Oidiodendron</taxon>
    </lineage>
</organism>
<evidence type="ECO:0000256" key="2">
    <source>
        <dbReference type="ARBA" id="ARBA00007163"/>
    </source>
</evidence>
<protein>
    <recommendedName>
        <fullName evidence="10">BZIP domain-containing protein</fullName>
    </recommendedName>
</protein>
<dbReference type="GO" id="GO:0003677">
    <property type="term" value="F:DNA binding"/>
    <property type="evidence" value="ECO:0007669"/>
    <property type="project" value="UniProtKB-KW"/>
</dbReference>
<dbReference type="HOGENOM" id="CLU_025882_0_0_1"/>
<evidence type="ECO:0000256" key="4">
    <source>
        <dbReference type="ARBA" id="ARBA00023125"/>
    </source>
</evidence>
<dbReference type="GO" id="GO:0005634">
    <property type="term" value="C:nucleus"/>
    <property type="evidence" value="ECO:0007669"/>
    <property type="project" value="UniProtKB-SubCell"/>
</dbReference>
<keyword evidence="12" id="KW-1185">Reference proteome</keyword>
<evidence type="ECO:0000256" key="8">
    <source>
        <dbReference type="SAM" id="Coils"/>
    </source>
</evidence>
<feature type="compositionally biased region" description="Polar residues" evidence="9">
    <location>
        <begin position="14"/>
        <end position="26"/>
    </location>
</feature>
<dbReference type="InterPro" id="IPR044280">
    <property type="entry name" value="Hac1/HY5"/>
</dbReference>
<proteinExistence type="inferred from homology"/>
<dbReference type="InParanoid" id="A0A0C3H4K6"/>
<gene>
    <name evidence="11" type="ORF">OIDMADRAFT_85760</name>
</gene>
<feature type="compositionally biased region" description="Polar residues" evidence="9">
    <location>
        <begin position="240"/>
        <end position="250"/>
    </location>
</feature>
<dbReference type="PANTHER" id="PTHR46714">
    <property type="entry name" value="TRANSCRIPTIONAL ACTIVATOR HAC1"/>
    <property type="match status" value="1"/>
</dbReference>
<reference evidence="12" key="2">
    <citation type="submission" date="2015-01" db="EMBL/GenBank/DDBJ databases">
        <title>Evolutionary Origins and Diversification of the Mycorrhizal Mutualists.</title>
        <authorList>
            <consortium name="DOE Joint Genome Institute"/>
            <consortium name="Mycorrhizal Genomics Consortium"/>
            <person name="Kohler A."/>
            <person name="Kuo A."/>
            <person name="Nagy L.G."/>
            <person name="Floudas D."/>
            <person name="Copeland A."/>
            <person name="Barry K.W."/>
            <person name="Cichocki N."/>
            <person name="Veneault-Fourrey C."/>
            <person name="LaButti K."/>
            <person name="Lindquist E.A."/>
            <person name="Lipzen A."/>
            <person name="Lundell T."/>
            <person name="Morin E."/>
            <person name="Murat C."/>
            <person name="Riley R."/>
            <person name="Ohm R."/>
            <person name="Sun H."/>
            <person name="Tunlid A."/>
            <person name="Henrissat B."/>
            <person name="Grigoriev I.V."/>
            <person name="Hibbett D.S."/>
            <person name="Martin F."/>
        </authorList>
    </citation>
    <scope>NUCLEOTIDE SEQUENCE [LARGE SCALE GENOMIC DNA]</scope>
    <source>
        <strain evidence="12">Zn</strain>
    </source>
</reference>
<keyword evidence="7" id="KW-0539">Nucleus</keyword>
<comment type="subcellular location">
    <subcellularLocation>
        <location evidence="1">Nucleus</location>
    </subcellularLocation>
</comment>
<dbReference type="PROSITE" id="PS50217">
    <property type="entry name" value="BZIP"/>
    <property type="match status" value="1"/>
</dbReference>
<evidence type="ECO:0000256" key="9">
    <source>
        <dbReference type="SAM" id="MobiDB-lite"/>
    </source>
</evidence>
<evidence type="ECO:0000259" key="10">
    <source>
        <dbReference type="PROSITE" id="PS50217"/>
    </source>
</evidence>
<feature type="domain" description="BZIP" evidence="10">
    <location>
        <begin position="107"/>
        <end position="170"/>
    </location>
</feature>